<dbReference type="eggNOG" id="ENOG502RY1I">
    <property type="taxonomic scope" value="Eukaryota"/>
</dbReference>
<evidence type="ECO:0000256" key="4">
    <source>
        <dbReference type="ARBA" id="ARBA00015935"/>
    </source>
</evidence>
<organism evidence="7 8">
    <name type="scientific">Naumovozyma dairenensis (strain ATCC 10597 / BCRC 20456 / CBS 421 / NBRC 0211 / NRRL Y-12639)</name>
    <name type="common">Saccharomyces dairenensis</name>
    <dbReference type="NCBI Taxonomy" id="1071378"/>
    <lineage>
        <taxon>Eukaryota</taxon>
        <taxon>Fungi</taxon>
        <taxon>Dikarya</taxon>
        <taxon>Ascomycota</taxon>
        <taxon>Saccharomycotina</taxon>
        <taxon>Saccharomycetes</taxon>
        <taxon>Saccharomycetales</taxon>
        <taxon>Saccharomycetaceae</taxon>
        <taxon>Naumovozyma</taxon>
    </lineage>
</organism>
<dbReference type="OrthoDB" id="19714at2759"/>
<dbReference type="OMA" id="NSCIIIW"/>
<evidence type="ECO:0000256" key="3">
    <source>
        <dbReference type="ARBA" id="ARBA00006172"/>
    </source>
</evidence>
<name>G0WAF8_NAUDC</name>
<evidence type="ECO:0000256" key="2">
    <source>
        <dbReference type="ARBA" id="ARBA00004496"/>
    </source>
</evidence>
<dbReference type="GO" id="GO:0005634">
    <property type="term" value="C:nucleus"/>
    <property type="evidence" value="ECO:0007669"/>
    <property type="project" value="UniProtKB-SubCell"/>
</dbReference>
<dbReference type="Pfam" id="PF03517">
    <property type="entry name" value="Voldacs"/>
    <property type="match status" value="1"/>
</dbReference>
<accession>G0WAF8</accession>
<evidence type="ECO:0000313" key="7">
    <source>
        <dbReference type="EMBL" id="CCD24769.1"/>
    </source>
</evidence>
<evidence type="ECO:0000256" key="5">
    <source>
        <dbReference type="ARBA" id="ARBA00022490"/>
    </source>
</evidence>
<proteinExistence type="inferred from homology"/>
<dbReference type="KEGG" id="ndi:NDAI_0D04560"/>
<sequence>MVKEKQQCQLALTKPTVENVIPYTQYKKTQPQFNNESTDDLLYDNNGHHLILFGGGRDLVLTLLNTTSTATTSNAASSTTSRMENVELFILNSSIVLWFGILGHGLEIPYTSCIYHGTKSNNHERDGHKLEILLTLERDPILNEFFPRDHMEGTTFNYNNSAGDGDLSSIELLLKPKYSTYDRHYNQEIETLFTFENFGINRGDELVLNCHEALSLGMEVHGSEFEDTDNDDEDNTELESEAVFTGLSGILKSQNTYLNAGLADDLDGDSTMDNVFSNDNYEAGMSMEFYNNQPATGRKNPRSDHPHL</sequence>
<dbReference type="AlphaFoldDB" id="G0WAF8"/>
<comment type="similarity">
    <text evidence="3">Belongs to the LOT5 family.</text>
</comment>
<dbReference type="RefSeq" id="XP_003670012.1">
    <property type="nucleotide sequence ID" value="XM_003669964.1"/>
</dbReference>
<gene>
    <name evidence="7" type="primary">NDAI0D04560</name>
    <name evidence="7" type="ordered locus">NDAI_0D04560</name>
</gene>
<dbReference type="GeneID" id="11495172"/>
<reference evidence="7 8" key="1">
    <citation type="journal article" date="2011" name="Proc. Natl. Acad. Sci. U.S.A.">
        <title>Evolutionary erosion of yeast sex chromosomes by mating-type switching accidents.</title>
        <authorList>
            <person name="Gordon J.L."/>
            <person name="Armisen D."/>
            <person name="Proux-Wera E."/>
            <person name="Oheigeartaigh S.S."/>
            <person name="Byrne K.P."/>
            <person name="Wolfe K.H."/>
        </authorList>
    </citation>
    <scope>NUCLEOTIDE SEQUENCE [LARGE SCALE GENOMIC DNA]</scope>
    <source>
        <strain evidence="8">ATCC 10597 / BCRC 20456 / CBS 421 / NBRC 0211 / NRRL Y-12639</strain>
    </source>
</reference>
<protein>
    <recommendedName>
        <fullName evidence="4">Protein LOT5</fullName>
    </recommendedName>
</protein>
<dbReference type="STRING" id="1071378.G0WAF8"/>
<evidence type="ECO:0000256" key="1">
    <source>
        <dbReference type="ARBA" id="ARBA00004123"/>
    </source>
</evidence>
<comment type="subcellular location">
    <subcellularLocation>
        <location evidence="2">Cytoplasm</location>
    </subcellularLocation>
    <subcellularLocation>
        <location evidence="1">Nucleus</location>
    </subcellularLocation>
</comment>
<keyword evidence="8" id="KW-1185">Reference proteome</keyword>
<dbReference type="EMBL" id="HE580270">
    <property type="protein sequence ID" value="CCD24769.1"/>
    <property type="molecule type" value="Genomic_DNA"/>
</dbReference>
<evidence type="ECO:0000256" key="6">
    <source>
        <dbReference type="ARBA" id="ARBA00023242"/>
    </source>
</evidence>
<evidence type="ECO:0000313" key="8">
    <source>
        <dbReference type="Proteomes" id="UP000000689"/>
    </source>
</evidence>
<dbReference type="GO" id="GO:0005737">
    <property type="term" value="C:cytoplasm"/>
    <property type="evidence" value="ECO:0007669"/>
    <property type="project" value="UniProtKB-SubCell"/>
</dbReference>
<dbReference type="HOGENOM" id="CLU_073622_0_0_1"/>
<dbReference type="InterPro" id="IPR039924">
    <property type="entry name" value="ICln/Lot5/Saf5"/>
</dbReference>
<keyword evidence="6" id="KW-0539">Nucleus</keyword>
<keyword evidence="5" id="KW-0963">Cytoplasm</keyword>
<dbReference type="Proteomes" id="UP000000689">
    <property type="component" value="Chromosome 4"/>
</dbReference>